<proteinExistence type="predicted"/>
<organism evidence="1 2">
    <name type="scientific">Prauserella muralis</name>
    <dbReference type="NCBI Taxonomy" id="588067"/>
    <lineage>
        <taxon>Bacteria</taxon>
        <taxon>Bacillati</taxon>
        <taxon>Actinomycetota</taxon>
        <taxon>Actinomycetes</taxon>
        <taxon>Pseudonocardiales</taxon>
        <taxon>Pseudonocardiaceae</taxon>
        <taxon>Prauserella</taxon>
    </lineage>
</organism>
<geneLocation type="plasmid" evidence="2">
    <name>ppmurdsm45305</name>
</geneLocation>
<reference evidence="1 2" key="1">
    <citation type="submission" date="2016-07" db="EMBL/GenBank/DDBJ databases">
        <title>Draft genome sequence of Prauserella muralis DSM 45305, isolated from a mould-covered wall in an indoor environment.</title>
        <authorList>
            <person name="Ruckert C."/>
            <person name="Albersmeier A."/>
            <person name="Jiang C.-L."/>
            <person name="Jiang Y."/>
            <person name="Kalinowski J."/>
            <person name="Schneider O."/>
            <person name="Winkler A."/>
            <person name="Zotchev S.B."/>
        </authorList>
    </citation>
    <scope>NUCLEOTIDE SEQUENCE [LARGE SCALE GENOMIC DNA]</scope>
    <source>
        <strain evidence="1 2">DSM 45305</strain>
        <plasmid evidence="2">ppmurdsm45305</plasmid>
    </source>
</reference>
<dbReference type="AlphaFoldDB" id="A0A2V4ABT4"/>
<gene>
    <name evidence="1" type="ORF">BAY60_35700</name>
</gene>
<keyword evidence="2" id="KW-1185">Reference proteome</keyword>
<evidence type="ECO:0000313" key="2">
    <source>
        <dbReference type="Proteomes" id="UP000249915"/>
    </source>
</evidence>
<dbReference type="Proteomes" id="UP000249915">
    <property type="component" value="Plasmid pPmurDSM45305"/>
</dbReference>
<evidence type="ECO:0000313" key="1">
    <source>
        <dbReference type="EMBL" id="PXY16548.1"/>
    </source>
</evidence>
<keyword evidence="1" id="KW-0614">Plasmid</keyword>
<name>A0A2V4ABT4_9PSEU</name>
<sequence length="60" mass="6234">MSITSHPRPAPAQTAGGRAEPLCLHEFDDGGLCAHTALPDTRRCAAHQDDGQPDVVIGGD</sequence>
<comment type="caution">
    <text evidence="1">The sequence shown here is derived from an EMBL/GenBank/DDBJ whole genome shotgun (WGS) entry which is preliminary data.</text>
</comment>
<dbReference type="EMBL" id="MASW01000024">
    <property type="protein sequence ID" value="PXY16548.1"/>
    <property type="molecule type" value="Genomic_DNA"/>
</dbReference>
<dbReference type="OrthoDB" id="9868408at2"/>
<protein>
    <submittedName>
        <fullName evidence="1">Uncharacterized protein</fullName>
    </submittedName>
</protein>
<dbReference type="RefSeq" id="WP_112278789.1">
    <property type="nucleotide sequence ID" value="NZ_CM009984.1"/>
</dbReference>
<accession>A0A2V4ABT4</accession>